<sequence>MPHVEISHFPADLDAAARARLDADITAAVTRAFGVRDGAVSIGLAPVPKEEWTERIHRPLVTERADPAGLLRSPDY</sequence>
<dbReference type="InterPro" id="IPR014347">
    <property type="entry name" value="Tautomerase/MIF_sf"/>
</dbReference>
<dbReference type="EMBL" id="JBHSAX010000022">
    <property type="protein sequence ID" value="MFC3965551.1"/>
    <property type="molecule type" value="Genomic_DNA"/>
</dbReference>
<organism evidence="1 2">
    <name type="scientific">Nocardia jiangsuensis</name>
    <dbReference type="NCBI Taxonomy" id="1691563"/>
    <lineage>
        <taxon>Bacteria</taxon>
        <taxon>Bacillati</taxon>
        <taxon>Actinomycetota</taxon>
        <taxon>Actinomycetes</taxon>
        <taxon>Mycobacteriales</taxon>
        <taxon>Nocardiaceae</taxon>
        <taxon>Nocardia</taxon>
    </lineage>
</organism>
<evidence type="ECO:0000313" key="1">
    <source>
        <dbReference type="EMBL" id="MFC3965551.1"/>
    </source>
</evidence>
<name>A0ABV8DZG7_9NOCA</name>
<dbReference type="RefSeq" id="WP_378615483.1">
    <property type="nucleotide sequence ID" value="NZ_JBHSAX010000022.1"/>
</dbReference>
<protein>
    <recommendedName>
        <fullName evidence="3">4-oxalocrotonate tautomerase</fullName>
    </recommendedName>
</protein>
<gene>
    <name evidence="1" type="ORF">ACFO0B_26470</name>
</gene>
<dbReference type="Gene3D" id="3.30.429.10">
    <property type="entry name" value="Macrophage Migration Inhibitory Factor"/>
    <property type="match status" value="1"/>
</dbReference>
<accession>A0ABV8DZG7</accession>
<evidence type="ECO:0000313" key="2">
    <source>
        <dbReference type="Proteomes" id="UP001595696"/>
    </source>
</evidence>
<dbReference type="SUPFAM" id="SSF55331">
    <property type="entry name" value="Tautomerase/MIF"/>
    <property type="match status" value="1"/>
</dbReference>
<keyword evidence="2" id="KW-1185">Reference proteome</keyword>
<comment type="caution">
    <text evidence="1">The sequence shown here is derived from an EMBL/GenBank/DDBJ whole genome shotgun (WGS) entry which is preliminary data.</text>
</comment>
<evidence type="ECO:0008006" key="3">
    <source>
        <dbReference type="Google" id="ProtNLM"/>
    </source>
</evidence>
<proteinExistence type="predicted"/>
<reference evidence="2" key="1">
    <citation type="journal article" date="2019" name="Int. J. Syst. Evol. Microbiol.">
        <title>The Global Catalogue of Microorganisms (GCM) 10K type strain sequencing project: providing services to taxonomists for standard genome sequencing and annotation.</title>
        <authorList>
            <consortium name="The Broad Institute Genomics Platform"/>
            <consortium name="The Broad Institute Genome Sequencing Center for Infectious Disease"/>
            <person name="Wu L."/>
            <person name="Ma J."/>
        </authorList>
    </citation>
    <scope>NUCLEOTIDE SEQUENCE [LARGE SCALE GENOMIC DNA]</scope>
    <source>
        <strain evidence="2">CGMCC 4.7330</strain>
    </source>
</reference>
<dbReference type="Proteomes" id="UP001595696">
    <property type="component" value="Unassembled WGS sequence"/>
</dbReference>